<protein>
    <submittedName>
        <fullName evidence="2">Sterol 3-beta-glucosyltransferase</fullName>
    </submittedName>
</protein>
<evidence type="ECO:0000313" key="2">
    <source>
        <dbReference type="EMBL" id="KAK3912585.1"/>
    </source>
</evidence>
<evidence type="ECO:0000313" key="3">
    <source>
        <dbReference type="Proteomes" id="UP001219518"/>
    </source>
</evidence>
<dbReference type="AlphaFoldDB" id="A0AAE1H2U7"/>
<proteinExistence type="predicted"/>
<gene>
    <name evidence="2" type="ORF">KUF71_022173</name>
</gene>
<evidence type="ECO:0000256" key="1">
    <source>
        <dbReference type="SAM" id="MobiDB-lite"/>
    </source>
</evidence>
<name>A0AAE1H2U7_9NEOP</name>
<reference evidence="2" key="2">
    <citation type="journal article" date="2023" name="BMC Genomics">
        <title>Pest status, molecular evolution, and epigenetic factors derived from the genome assembly of Frankliniella fusca, a thysanopteran phytovirus vector.</title>
        <authorList>
            <person name="Catto M.A."/>
            <person name="Labadie P.E."/>
            <person name="Jacobson A.L."/>
            <person name="Kennedy G.G."/>
            <person name="Srinivasan R."/>
            <person name="Hunt B.G."/>
        </authorList>
    </citation>
    <scope>NUCLEOTIDE SEQUENCE</scope>
    <source>
        <strain evidence="2">PL_HMW_Pooled</strain>
    </source>
</reference>
<feature type="region of interest" description="Disordered" evidence="1">
    <location>
        <begin position="34"/>
        <end position="53"/>
    </location>
</feature>
<dbReference type="EMBL" id="JAHWGI010000295">
    <property type="protein sequence ID" value="KAK3912585.1"/>
    <property type="molecule type" value="Genomic_DNA"/>
</dbReference>
<keyword evidence="3" id="KW-1185">Reference proteome</keyword>
<reference evidence="2" key="1">
    <citation type="submission" date="2021-07" db="EMBL/GenBank/DDBJ databases">
        <authorList>
            <person name="Catto M.A."/>
            <person name="Jacobson A."/>
            <person name="Kennedy G."/>
            <person name="Labadie P."/>
            <person name="Hunt B.G."/>
            <person name="Srinivasan R."/>
        </authorList>
    </citation>
    <scope>NUCLEOTIDE SEQUENCE</scope>
    <source>
        <strain evidence="2">PL_HMW_Pooled</strain>
        <tissue evidence="2">Head</tissue>
    </source>
</reference>
<comment type="caution">
    <text evidence="2">The sequence shown here is derived from an EMBL/GenBank/DDBJ whole genome shotgun (WGS) entry which is preliminary data.</text>
</comment>
<sequence length="84" mass="8717">MAAGRALAVLAGSTTAQASAKFRFYGFVPTSEKVQDKCRSDPPGPASDSSEFSKKVEGTMLSWSGLAAPIVLDGDVTLSTDTMT</sequence>
<dbReference type="Proteomes" id="UP001219518">
    <property type="component" value="Unassembled WGS sequence"/>
</dbReference>
<organism evidence="2 3">
    <name type="scientific">Frankliniella fusca</name>
    <dbReference type="NCBI Taxonomy" id="407009"/>
    <lineage>
        <taxon>Eukaryota</taxon>
        <taxon>Metazoa</taxon>
        <taxon>Ecdysozoa</taxon>
        <taxon>Arthropoda</taxon>
        <taxon>Hexapoda</taxon>
        <taxon>Insecta</taxon>
        <taxon>Pterygota</taxon>
        <taxon>Neoptera</taxon>
        <taxon>Paraneoptera</taxon>
        <taxon>Thysanoptera</taxon>
        <taxon>Terebrantia</taxon>
        <taxon>Thripoidea</taxon>
        <taxon>Thripidae</taxon>
        <taxon>Frankliniella</taxon>
    </lineage>
</organism>
<accession>A0AAE1H2U7</accession>